<accession>C0XLN8</accession>
<organism evidence="9 10">
    <name type="scientific">Lentilactobacillus hilgardii (strain ATCC 8290 / DSM 20176 / CCUG 30140 / JCM 1155 / KCTC 3500 / NBRC 15886 / NCIMB 8040 / NRRL B-1843 / 9)</name>
    <dbReference type="NCBI Taxonomy" id="1423757"/>
    <lineage>
        <taxon>Bacteria</taxon>
        <taxon>Bacillati</taxon>
        <taxon>Bacillota</taxon>
        <taxon>Bacilli</taxon>
        <taxon>Lactobacillales</taxon>
        <taxon>Lactobacillaceae</taxon>
        <taxon>Lentilactobacillus</taxon>
    </lineage>
</organism>
<evidence type="ECO:0000256" key="4">
    <source>
        <dbReference type="ARBA" id="ARBA00023172"/>
    </source>
</evidence>
<evidence type="ECO:0000256" key="7">
    <source>
        <dbReference type="HAMAP-Rule" id="MF_00201"/>
    </source>
</evidence>
<dbReference type="RefSeq" id="WP_004561454.1">
    <property type="nucleotide sequence ID" value="NZ_AZDF01000018.1"/>
</dbReference>
<dbReference type="SUPFAM" id="SSF57863">
    <property type="entry name" value="ArfGap/RecO-like zinc finger"/>
    <property type="match status" value="1"/>
</dbReference>
<name>C0XLN8_LENH9</name>
<comment type="caution">
    <text evidence="9">The sequence shown here is derived from an EMBL/GenBank/DDBJ whole genome shotgun (WGS) entry which is preliminary data.</text>
</comment>
<sequence>MNFLVKAKLAEFHGILLYTKAYRERDLLIKFLTREFGKKMFLVHGAKRPKFRMRAAILPFTYGAYFGDLKDDGLSYINNYKSIDHFQGITADITKNAYATYIMSLIDLAFQDSIAIPKWYDQLMIGLSLIDDGFDEEIITNIFEIQLLSAFGVEPDWVDCAICHRRDLPFDYSEAYGGLLCQNHFDKDPYRLHLDQRTIYFLRLFSIVDLTKLKTIQMSDKTKKSLRKVIDQIYTNSVGVVPKSKRFIDQLGKFKI</sequence>
<dbReference type="AlphaFoldDB" id="C0XLN8"/>
<dbReference type="NCBIfam" id="TIGR00613">
    <property type="entry name" value="reco"/>
    <property type="match status" value="1"/>
</dbReference>
<proteinExistence type="inferred from homology"/>
<dbReference type="InterPro" id="IPR003717">
    <property type="entry name" value="RecO"/>
</dbReference>
<protein>
    <recommendedName>
        <fullName evidence="2 7">DNA repair protein RecO</fullName>
    </recommendedName>
    <alternativeName>
        <fullName evidence="6 7">Recombination protein O</fullName>
    </alternativeName>
</protein>
<evidence type="ECO:0000256" key="1">
    <source>
        <dbReference type="ARBA" id="ARBA00007452"/>
    </source>
</evidence>
<dbReference type="Gene3D" id="2.40.50.140">
    <property type="entry name" value="Nucleic acid-binding proteins"/>
    <property type="match status" value="1"/>
</dbReference>
<dbReference type="EMBL" id="ACGP01000182">
    <property type="protein sequence ID" value="EEI23711.1"/>
    <property type="molecule type" value="Genomic_DNA"/>
</dbReference>
<dbReference type="HAMAP" id="MF_00201">
    <property type="entry name" value="RecO"/>
    <property type="match status" value="1"/>
</dbReference>
<evidence type="ECO:0000256" key="6">
    <source>
        <dbReference type="ARBA" id="ARBA00033409"/>
    </source>
</evidence>
<keyword evidence="10" id="KW-1185">Reference proteome</keyword>
<dbReference type="InterPro" id="IPR012340">
    <property type="entry name" value="NA-bd_OB-fold"/>
</dbReference>
<dbReference type="GO" id="GO:0006310">
    <property type="term" value="P:DNA recombination"/>
    <property type="evidence" value="ECO:0007669"/>
    <property type="project" value="UniProtKB-UniRule"/>
</dbReference>
<evidence type="ECO:0000313" key="10">
    <source>
        <dbReference type="Proteomes" id="UP000003752"/>
    </source>
</evidence>
<dbReference type="PATRIC" id="fig|1423757.3.peg.693"/>
<dbReference type="Proteomes" id="UP000003752">
    <property type="component" value="Unassembled WGS sequence"/>
</dbReference>
<evidence type="ECO:0000256" key="3">
    <source>
        <dbReference type="ARBA" id="ARBA00022763"/>
    </source>
</evidence>
<dbReference type="Pfam" id="PF11967">
    <property type="entry name" value="RecO_N"/>
    <property type="match status" value="1"/>
</dbReference>
<dbReference type="InterPro" id="IPR037278">
    <property type="entry name" value="ARFGAP/RecO"/>
</dbReference>
<comment type="similarity">
    <text evidence="1 7">Belongs to the RecO family.</text>
</comment>
<dbReference type="GO" id="GO:0006302">
    <property type="term" value="P:double-strand break repair"/>
    <property type="evidence" value="ECO:0007669"/>
    <property type="project" value="TreeGrafter"/>
</dbReference>
<comment type="function">
    <text evidence="7">Involved in DNA repair and RecF pathway recombination.</text>
</comment>
<evidence type="ECO:0000259" key="8">
    <source>
        <dbReference type="Pfam" id="PF11967"/>
    </source>
</evidence>
<dbReference type="InterPro" id="IPR042242">
    <property type="entry name" value="RecO_C"/>
</dbReference>
<gene>
    <name evidence="7 9" type="primary">recO</name>
    <name evidence="9" type="ORF">HMPREF0519_2149</name>
</gene>
<dbReference type="Pfam" id="PF02565">
    <property type="entry name" value="RecO_C"/>
    <property type="match status" value="1"/>
</dbReference>
<keyword evidence="3 7" id="KW-0227">DNA damage</keyword>
<dbReference type="SUPFAM" id="SSF50249">
    <property type="entry name" value="Nucleic acid-binding proteins"/>
    <property type="match status" value="1"/>
</dbReference>
<reference evidence="9 10" key="1">
    <citation type="submission" date="2009-01" db="EMBL/GenBank/DDBJ databases">
        <authorList>
            <person name="Qin X."/>
            <person name="Bachman B."/>
            <person name="Battles P."/>
            <person name="Bell A."/>
            <person name="Bess C."/>
            <person name="Bickham C."/>
            <person name="Chaboub L."/>
            <person name="Chen D."/>
            <person name="Coyle M."/>
            <person name="Deiros D.R."/>
            <person name="Dinh H."/>
            <person name="Forbes L."/>
            <person name="Fowler G."/>
            <person name="Francisco L."/>
            <person name="Fu Q."/>
            <person name="Gubbala S."/>
            <person name="Hale W."/>
            <person name="Han Y."/>
            <person name="Hemphill L."/>
            <person name="Highlander S.K."/>
            <person name="Hirani K."/>
            <person name="Hogues M."/>
            <person name="Jackson L."/>
            <person name="Jakkamsetti A."/>
            <person name="Javaid M."/>
            <person name="Jiang H."/>
            <person name="Korchina V."/>
            <person name="Kovar C."/>
            <person name="Lara F."/>
            <person name="Lee S."/>
            <person name="Mata R."/>
            <person name="Mathew T."/>
            <person name="Moen C."/>
            <person name="Morales K."/>
            <person name="Munidasa M."/>
            <person name="Nazareth L."/>
            <person name="Ngo R."/>
            <person name="Nguyen L."/>
            <person name="Okwuonu G."/>
            <person name="Ongeri F."/>
            <person name="Patil S."/>
            <person name="Petrosino J."/>
            <person name="Pham C."/>
            <person name="Pham P."/>
            <person name="Pu L.-L."/>
            <person name="Puazo M."/>
            <person name="Raj R."/>
            <person name="Reid J."/>
            <person name="Rouhana J."/>
            <person name="Saada N."/>
            <person name="Shang Y."/>
            <person name="Simmons D."/>
            <person name="Thornton R."/>
            <person name="Warren J."/>
            <person name="Weissenberger G."/>
            <person name="Zhang J."/>
            <person name="Zhang L."/>
            <person name="Zhou C."/>
            <person name="Zhu D."/>
            <person name="Muzny D."/>
            <person name="Worley K."/>
            <person name="Gibbs R."/>
        </authorList>
    </citation>
    <scope>NUCLEOTIDE SEQUENCE [LARGE SCALE GENOMIC DNA]</scope>
    <source>
        <strain evidence="10">ATCC 8290 / DSM 20176 / CCUG 30140 / JCM 1155 / KCTC 3500 / NBRC 15886 / NCIMB 8040 / NRRL B-1843 / 9</strain>
    </source>
</reference>
<keyword evidence="5 7" id="KW-0234">DNA repair</keyword>
<dbReference type="PANTHER" id="PTHR33991">
    <property type="entry name" value="DNA REPAIR PROTEIN RECO"/>
    <property type="match status" value="1"/>
</dbReference>
<dbReference type="GO" id="GO:0043590">
    <property type="term" value="C:bacterial nucleoid"/>
    <property type="evidence" value="ECO:0007669"/>
    <property type="project" value="TreeGrafter"/>
</dbReference>
<dbReference type="InterPro" id="IPR022572">
    <property type="entry name" value="DNA_rep/recomb_RecO_N"/>
</dbReference>
<dbReference type="Gene3D" id="1.20.1440.120">
    <property type="entry name" value="Recombination protein O, C-terminal domain"/>
    <property type="match status" value="1"/>
</dbReference>
<evidence type="ECO:0000313" key="9">
    <source>
        <dbReference type="EMBL" id="EEI23711.1"/>
    </source>
</evidence>
<keyword evidence="4 7" id="KW-0233">DNA recombination</keyword>
<feature type="domain" description="DNA replication/recombination mediator RecO N-terminal" evidence="8">
    <location>
        <begin position="11"/>
        <end position="86"/>
    </location>
</feature>
<evidence type="ECO:0000256" key="5">
    <source>
        <dbReference type="ARBA" id="ARBA00023204"/>
    </source>
</evidence>
<dbReference type="HOGENOM" id="CLU_066632_4_0_9"/>
<evidence type="ECO:0000256" key="2">
    <source>
        <dbReference type="ARBA" id="ARBA00021310"/>
    </source>
</evidence>
<dbReference type="SMR" id="C0XLN8"/>
<dbReference type="PANTHER" id="PTHR33991:SF1">
    <property type="entry name" value="DNA REPAIR PROTEIN RECO"/>
    <property type="match status" value="1"/>
</dbReference>